<comment type="caution">
    <text evidence="2">The sequence shown here is derived from an EMBL/GenBank/DDBJ whole genome shotgun (WGS) entry which is preliminary data.</text>
</comment>
<keyword evidence="1" id="KW-0812">Transmembrane</keyword>
<dbReference type="Pfam" id="PF13413">
    <property type="entry name" value="HTH_25"/>
    <property type="match status" value="1"/>
</dbReference>
<dbReference type="PANTHER" id="PTHR34475:SF1">
    <property type="entry name" value="CYTOSKELETON PROTEIN RODZ"/>
    <property type="match status" value="1"/>
</dbReference>
<evidence type="ECO:0000313" key="3">
    <source>
        <dbReference type="Proteomes" id="UP000029628"/>
    </source>
</evidence>
<gene>
    <name evidence="2" type="ORF">HMPREF0872_03155</name>
</gene>
<evidence type="ECO:0000313" key="2">
    <source>
        <dbReference type="EMBL" id="KGF47718.1"/>
    </source>
</evidence>
<dbReference type="InterPro" id="IPR010982">
    <property type="entry name" value="Lambda_DNA-bd_dom_sf"/>
</dbReference>
<dbReference type="RefSeq" id="WP_038151735.1">
    <property type="nucleotide sequence ID" value="NZ_JRNT01000007.1"/>
</dbReference>
<name>A0A096AKV0_9FIRM</name>
<dbReference type="eggNOG" id="COG1426">
    <property type="taxonomic scope" value="Bacteria"/>
</dbReference>
<evidence type="ECO:0008006" key="4">
    <source>
        <dbReference type="Google" id="ProtNLM"/>
    </source>
</evidence>
<sequence length="146" mass="17046">MATIGETLRRERARKGLTLQEIEHSLHIRAAYLEALEEDNYEVIPGHVYVKGFIRNYGNFLGLDGQGLVLTYKDHIGEDRAFVVRTSKSKLKKTTNSQRLMNTDKIQKISIETRQRKREKTIIQERIFVTMIVIVIVIFFVWLLIL</sequence>
<keyword evidence="1" id="KW-1133">Transmembrane helix</keyword>
<dbReference type="Gene3D" id="1.10.260.40">
    <property type="entry name" value="lambda repressor-like DNA-binding domains"/>
    <property type="match status" value="1"/>
</dbReference>
<dbReference type="PANTHER" id="PTHR34475">
    <property type="match status" value="1"/>
</dbReference>
<organism evidence="2 3">
    <name type="scientific">Veillonella montpellierensis DNF00314</name>
    <dbReference type="NCBI Taxonomy" id="1401067"/>
    <lineage>
        <taxon>Bacteria</taxon>
        <taxon>Bacillati</taxon>
        <taxon>Bacillota</taxon>
        <taxon>Negativicutes</taxon>
        <taxon>Veillonellales</taxon>
        <taxon>Veillonellaceae</taxon>
        <taxon>Veillonella</taxon>
    </lineage>
</organism>
<dbReference type="GO" id="GO:0003677">
    <property type="term" value="F:DNA binding"/>
    <property type="evidence" value="ECO:0007669"/>
    <property type="project" value="InterPro"/>
</dbReference>
<protein>
    <recommendedName>
        <fullName evidence="4">HTH cro/C1-type domain-containing protein</fullName>
    </recommendedName>
</protein>
<dbReference type="AlphaFoldDB" id="A0A096AKV0"/>
<feature type="transmembrane region" description="Helical" evidence="1">
    <location>
        <begin position="127"/>
        <end position="145"/>
    </location>
</feature>
<evidence type="ECO:0000256" key="1">
    <source>
        <dbReference type="SAM" id="Phobius"/>
    </source>
</evidence>
<dbReference type="InterPro" id="IPR050400">
    <property type="entry name" value="Bact_Cytoskel_RodZ"/>
</dbReference>
<accession>A0A096AKV0</accession>
<reference evidence="2 3" key="1">
    <citation type="submission" date="2014-07" db="EMBL/GenBank/DDBJ databases">
        <authorList>
            <person name="McCorrison J."/>
            <person name="Sanka R."/>
            <person name="Torralba M."/>
            <person name="Gillis M."/>
            <person name="Haft D.H."/>
            <person name="Methe B."/>
            <person name="Sutton G."/>
            <person name="Nelson K.E."/>
        </authorList>
    </citation>
    <scope>NUCLEOTIDE SEQUENCE [LARGE SCALE GENOMIC DNA]</scope>
    <source>
        <strain evidence="2 3">DNF00314</strain>
    </source>
</reference>
<proteinExistence type="predicted"/>
<keyword evidence="3" id="KW-1185">Reference proteome</keyword>
<keyword evidence="1" id="KW-0472">Membrane</keyword>
<dbReference type="EMBL" id="JRNT01000007">
    <property type="protein sequence ID" value="KGF47718.1"/>
    <property type="molecule type" value="Genomic_DNA"/>
</dbReference>
<dbReference type="Proteomes" id="UP000029628">
    <property type="component" value="Unassembled WGS sequence"/>
</dbReference>